<dbReference type="SMART" id="SM00406">
    <property type="entry name" value="IGv"/>
    <property type="match status" value="2"/>
</dbReference>
<protein>
    <recommendedName>
        <fullName evidence="3">Ig-like domain-containing protein</fullName>
    </recommendedName>
</protein>
<dbReference type="InterPro" id="IPR013106">
    <property type="entry name" value="Ig_V-set"/>
</dbReference>
<comment type="caution">
    <text evidence="4">The sequence shown here is derived from an EMBL/GenBank/DDBJ whole genome shotgun (WGS) entry which is preliminary data.</text>
</comment>
<dbReference type="InterPro" id="IPR013783">
    <property type="entry name" value="Ig-like_fold"/>
</dbReference>
<dbReference type="PANTHER" id="PTHR44969:SF1">
    <property type="entry name" value="CELL SURFACE A33 ANTIGEN"/>
    <property type="match status" value="1"/>
</dbReference>
<dbReference type="Gene3D" id="2.60.40.10">
    <property type="entry name" value="Immunoglobulins"/>
    <property type="match status" value="3"/>
</dbReference>
<dbReference type="SUPFAM" id="SSF48726">
    <property type="entry name" value="Immunoglobulin"/>
    <property type="match status" value="3"/>
</dbReference>
<keyword evidence="1" id="KW-1133">Transmembrane helix</keyword>
<evidence type="ECO:0000256" key="2">
    <source>
        <dbReference type="SAM" id="SignalP"/>
    </source>
</evidence>
<sequence>MRLSLLLFFCLHGICWTKYTCVYQPKVLYVKEGESVTIPCSYTYPDYYRRKSQIIVTWGKAEGRYCSKITKNITDPSGNIVDDEYKDRISVVNNPENRTGSITIRGLKATDGVTFCCIETIYTTTSKAFSWFDIYGTTLTFADGKSLSQVEELIAVPGEEMVVPCHHPLKPPEKVIEVSWNSGDDVCRYTEDYRIYTWPQTFPEDGSLYSMVNFPEDVSLRIHGVRRNEHRSFCCRVTYSNGQYTESRFGTELTIAGPPSSGPFNVTQSYNITGHRGESVTLSCSYSPYMESDVLGVDIYWRAGNISGPYVYHPYKEMVHPNYRGRTGIIRVADLHIQGLEMSDASMYYCFVMIRWCRETGKHQKRIQYGGGTRLMVTASTDDKTESHLDPSVVIIASYLSFKFFFPLALFILVKIWYRNVTE</sequence>
<evidence type="ECO:0000259" key="3">
    <source>
        <dbReference type="PROSITE" id="PS50835"/>
    </source>
</evidence>
<keyword evidence="5" id="KW-1185">Reference proteome</keyword>
<dbReference type="SMART" id="SM00409">
    <property type="entry name" value="IG"/>
    <property type="match status" value="3"/>
</dbReference>
<dbReference type="InterPro" id="IPR007110">
    <property type="entry name" value="Ig-like_dom"/>
</dbReference>
<keyword evidence="2" id="KW-0732">Signal</keyword>
<feature type="transmembrane region" description="Helical" evidence="1">
    <location>
        <begin position="393"/>
        <end position="418"/>
    </location>
</feature>
<evidence type="ECO:0000313" key="4">
    <source>
        <dbReference type="EMBL" id="KAG8573828.1"/>
    </source>
</evidence>
<feature type="signal peptide" evidence="2">
    <location>
        <begin position="1"/>
        <end position="17"/>
    </location>
</feature>
<evidence type="ECO:0000256" key="1">
    <source>
        <dbReference type="SAM" id="Phobius"/>
    </source>
</evidence>
<proteinExistence type="predicted"/>
<accession>A0AAV7BMU2</accession>
<feature type="domain" description="Ig-like" evidence="3">
    <location>
        <begin position="30"/>
        <end position="130"/>
    </location>
</feature>
<organism evidence="4 5">
    <name type="scientific">Engystomops pustulosus</name>
    <name type="common">Tungara frog</name>
    <name type="synonym">Physalaemus pustulosus</name>
    <dbReference type="NCBI Taxonomy" id="76066"/>
    <lineage>
        <taxon>Eukaryota</taxon>
        <taxon>Metazoa</taxon>
        <taxon>Chordata</taxon>
        <taxon>Craniata</taxon>
        <taxon>Vertebrata</taxon>
        <taxon>Euteleostomi</taxon>
        <taxon>Amphibia</taxon>
        <taxon>Batrachia</taxon>
        <taxon>Anura</taxon>
        <taxon>Neobatrachia</taxon>
        <taxon>Hyloidea</taxon>
        <taxon>Leptodactylidae</taxon>
        <taxon>Leiuperinae</taxon>
        <taxon>Engystomops</taxon>
    </lineage>
</organism>
<dbReference type="EMBL" id="WNYA01000004">
    <property type="protein sequence ID" value="KAG8573828.1"/>
    <property type="molecule type" value="Genomic_DNA"/>
</dbReference>
<dbReference type="Proteomes" id="UP000824782">
    <property type="component" value="Unassembled WGS sequence"/>
</dbReference>
<dbReference type="InterPro" id="IPR003599">
    <property type="entry name" value="Ig_sub"/>
</dbReference>
<keyword evidence="1" id="KW-0472">Membrane</keyword>
<feature type="domain" description="Ig-like" evidence="3">
    <location>
        <begin position="263"/>
        <end position="368"/>
    </location>
</feature>
<reference evidence="4" key="1">
    <citation type="thesis" date="2020" institute="ProQuest LLC" country="789 East Eisenhower Parkway, Ann Arbor, MI, USA">
        <title>Comparative Genomics and Chromosome Evolution.</title>
        <authorList>
            <person name="Mudd A.B."/>
        </authorList>
    </citation>
    <scope>NUCLEOTIDE SEQUENCE</scope>
    <source>
        <strain evidence="4">237g6f4</strain>
        <tissue evidence="4">Blood</tissue>
    </source>
</reference>
<dbReference type="PANTHER" id="PTHR44969">
    <property type="entry name" value="CELL SURFACE A33 ANTIGEN"/>
    <property type="match status" value="1"/>
</dbReference>
<keyword evidence="1" id="KW-0812">Transmembrane</keyword>
<dbReference type="InterPro" id="IPR036179">
    <property type="entry name" value="Ig-like_dom_sf"/>
</dbReference>
<dbReference type="PROSITE" id="PS50835">
    <property type="entry name" value="IG_LIKE"/>
    <property type="match status" value="2"/>
</dbReference>
<name>A0AAV7BMU2_ENGPU</name>
<dbReference type="GO" id="GO:0005886">
    <property type="term" value="C:plasma membrane"/>
    <property type="evidence" value="ECO:0007669"/>
    <property type="project" value="InterPro"/>
</dbReference>
<gene>
    <name evidence="4" type="ORF">GDO81_008866</name>
</gene>
<dbReference type="Pfam" id="PF07686">
    <property type="entry name" value="V-set"/>
    <property type="match status" value="2"/>
</dbReference>
<dbReference type="AlphaFoldDB" id="A0AAV7BMU2"/>
<feature type="chain" id="PRO_5043552102" description="Ig-like domain-containing protein" evidence="2">
    <location>
        <begin position="18"/>
        <end position="423"/>
    </location>
</feature>
<dbReference type="InterPro" id="IPR042474">
    <property type="entry name" value="A33"/>
</dbReference>
<evidence type="ECO:0000313" key="5">
    <source>
        <dbReference type="Proteomes" id="UP000824782"/>
    </source>
</evidence>